<evidence type="ECO:0000313" key="4">
    <source>
        <dbReference type="EMBL" id="EAR51899.1"/>
    </source>
</evidence>
<dbReference type="InterPro" id="IPR016208">
    <property type="entry name" value="Ald_Oxase/xanthine_DH-like"/>
</dbReference>
<dbReference type="Gene3D" id="3.90.1170.50">
    <property type="entry name" value="Aldehyde oxidase/xanthine dehydrogenase, a/b hammerhead"/>
    <property type="match status" value="1"/>
</dbReference>
<dbReference type="eggNOG" id="COG1529">
    <property type="taxonomic scope" value="Bacteria"/>
</dbReference>
<dbReference type="AlphaFoldDB" id="Q2CGN6"/>
<dbReference type="OrthoDB" id="9758509at2"/>
<dbReference type="Proteomes" id="UP000003635">
    <property type="component" value="Unassembled WGS sequence"/>
</dbReference>
<dbReference type="SMART" id="SM01008">
    <property type="entry name" value="Ald_Xan_dh_C"/>
    <property type="match status" value="1"/>
</dbReference>
<reference evidence="4 5" key="1">
    <citation type="journal article" date="2010" name="J. Bacteriol.">
        <title>Genome sequences of Oceanicola granulosus HTCC2516(T) and Oceanicola batsensis HTCC2597(TDelta).</title>
        <authorList>
            <person name="Thrash J.C."/>
            <person name="Cho J.C."/>
            <person name="Vergin K.L."/>
            <person name="Giovannoni S.J."/>
        </authorList>
    </citation>
    <scope>NUCLEOTIDE SEQUENCE [LARGE SCALE GENOMIC DNA]</scope>
    <source>
        <strain evidence="5">ATCC BAA-861 / DSM 15982 / KCTC 12143 / HTCC2516</strain>
    </source>
</reference>
<dbReference type="InterPro" id="IPR037165">
    <property type="entry name" value="AldOxase/xan_DH_Mopterin-bd_sf"/>
</dbReference>
<dbReference type="Gene3D" id="3.30.365.10">
    <property type="entry name" value="Aldehyde oxidase/xanthine dehydrogenase, molybdopterin binding domain"/>
    <property type="match status" value="4"/>
</dbReference>
<dbReference type="STRING" id="314256.OG2516_16399"/>
<dbReference type="Pfam" id="PF20256">
    <property type="entry name" value="MoCoBD_2"/>
    <property type="match status" value="1"/>
</dbReference>
<dbReference type="PANTHER" id="PTHR11908">
    <property type="entry name" value="XANTHINE DEHYDROGENASE"/>
    <property type="match status" value="1"/>
</dbReference>
<dbReference type="InterPro" id="IPR000674">
    <property type="entry name" value="Ald_Oxase/Xan_DH_a/b"/>
</dbReference>
<dbReference type="InterPro" id="IPR046867">
    <property type="entry name" value="AldOxase/xan_DH_MoCoBD2"/>
</dbReference>
<feature type="domain" description="Aldehyde oxidase/xanthine dehydrogenase a/b hammerhead" evidence="3">
    <location>
        <begin position="18"/>
        <end position="137"/>
    </location>
</feature>
<protein>
    <submittedName>
        <fullName evidence="4">Putative carbon monoxide dehydrogenase large subunit transmembrane protein</fullName>
    </submittedName>
</protein>
<keyword evidence="2" id="KW-0560">Oxidoreductase</keyword>
<dbReference type="GO" id="GO:0016491">
    <property type="term" value="F:oxidoreductase activity"/>
    <property type="evidence" value="ECO:0007669"/>
    <property type="project" value="UniProtKB-KW"/>
</dbReference>
<dbReference type="SUPFAM" id="SSF54665">
    <property type="entry name" value="CO dehydrogenase molybdoprotein N-domain-like"/>
    <property type="match status" value="1"/>
</dbReference>
<comment type="caution">
    <text evidence="4">The sequence shown here is derived from an EMBL/GenBank/DDBJ whole genome shotgun (WGS) entry which is preliminary data.</text>
</comment>
<sequence>MWKIGRSQVRVEDDRFLKGEGAYAADRPGAELQMVVVRSPVAAARLTEVDAGDAREMPGVVAVLTAREQAEDGLGAVVPRLSHPGPDGGDMAVPDVRPLATDLLQYVGHPVAVVLAETRAAAEDAAEAVLLEYEDRAAVVDPLAALAEDAPRVWPDLPDNRCFHVEKGDGAAVARAFAEAAHVTRARMRINRVTAVALEPRALVAEHDATTGYRLEVGSQTPHRVASDLAPILGVTPGDIRVVARDTGGSFGMKNAGYVEYALALWAARRTGRSVAWQATRTESFMSDAHARDQWADVALALDADFRILALDVHVTAGLGACMGPATTHPPVANLAGLAGVYGTPAIRAVVDGVFTNCQHVAPYRGAGRPEATYMIERILDIAAAETGQGRVALRRRNLIPADDLPHATPLGWVYDSGDFEGVLDEALAAADWDGFAARRAEAEVAGQLRGIGLSLPIEIAGGPVKAPHKEYAELSVGAQGSARLVVGTCSSGQGHETAFRQVVCDRLGIEAAAIEVVAGDTGAVAKGTGTFGSRSLTAAGTALWQAMDDAIARTRPVAAEMLGVGEAALVFEGAAFHAPDGRSASFLEAMAHGKVRVETQAHVGADGATFPNGCHVCEVAVDPETGRVRVERYTVVDDVGTVVNPLLVKGQIAGGVAQGIGQAVMEDVSFDAETGQLLSASFMDYALPRFDDIPGIAVLSHPVPTAANPLGAKGAGEAGTVGALAACINAVVDALSGRGIAHMDMPATPARVWARLREAEQ</sequence>
<proteinExistence type="predicted"/>
<evidence type="ECO:0000256" key="2">
    <source>
        <dbReference type="ARBA" id="ARBA00023002"/>
    </source>
</evidence>
<name>Q2CGN6_OCEGH</name>
<dbReference type="SUPFAM" id="SSF56003">
    <property type="entry name" value="Molybdenum cofactor-binding domain"/>
    <property type="match status" value="1"/>
</dbReference>
<keyword evidence="1" id="KW-0500">Molybdenum</keyword>
<dbReference type="InterPro" id="IPR008274">
    <property type="entry name" value="AldOxase/xan_DH_MoCoBD1"/>
</dbReference>
<gene>
    <name evidence="4" type="ORF">OG2516_16399</name>
</gene>
<keyword evidence="5" id="KW-1185">Reference proteome</keyword>
<dbReference type="RefSeq" id="WP_007257226.1">
    <property type="nucleotide sequence ID" value="NZ_CH724111.1"/>
</dbReference>
<dbReference type="Pfam" id="PF02738">
    <property type="entry name" value="MoCoBD_1"/>
    <property type="match status" value="1"/>
</dbReference>
<dbReference type="HOGENOM" id="CLU_001681_2_0_5"/>
<accession>Q2CGN6</accession>
<dbReference type="EMBL" id="AAOT01000008">
    <property type="protein sequence ID" value="EAR51899.1"/>
    <property type="molecule type" value="Genomic_DNA"/>
</dbReference>
<dbReference type="InterPro" id="IPR036856">
    <property type="entry name" value="Ald_Oxase/Xan_DH_a/b_sf"/>
</dbReference>
<evidence type="ECO:0000259" key="3">
    <source>
        <dbReference type="SMART" id="SM01008"/>
    </source>
</evidence>
<evidence type="ECO:0000256" key="1">
    <source>
        <dbReference type="ARBA" id="ARBA00022505"/>
    </source>
</evidence>
<keyword evidence="4" id="KW-0812">Transmembrane</keyword>
<dbReference type="Pfam" id="PF01315">
    <property type="entry name" value="Ald_Xan_dh_C"/>
    <property type="match status" value="1"/>
</dbReference>
<dbReference type="PANTHER" id="PTHR11908:SF132">
    <property type="entry name" value="ALDEHYDE OXIDASE 1-RELATED"/>
    <property type="match status" value="1"/>
</dbReference>
<keyword evidence="4" id="KW-0472">Membrane</keyword>
<evidence type="ECO:0000313" key="5">
    <source>
        <dbReference type="Proteomes" id="UP000003635"/>
    </source>
</evidence>
<dbReference type="GO" id="GO:0005506">
    <property type="term" value="F:iron ion binding"/>
    <property type="evidence" value="ECO:0007669"/>
    <property type="project" value="InterPro"/>
</dbReference>
<organism evidence="4 5">
    <name type="scientific">Oceanicola granulosus (strain ATCC BAA-861 / DSM 15982 / KCTC 12143 / HTCC2516)</name>
    <dbReference type="NCBI Taxonomy" id="314256"/>
    <lineage>
        <taxon>Bacteria</taxon>
        <taxon>Pseudomonadati</taxon>
        <taxon>Pseudomonadota</taxon>
        <taxon>Alphaproteobacteria</taxon>
        <taxon>Rhodobacterales</taxon>
        <taxon>Roseobacteraceae</taxon>
        <taxon>Oceanicola</taxon>
    </lineage>
</organism>